<feature type="region of interest" description="Disordered" evidence="1">
    <location>
        <begin position="96"/>
        <end position="139"/>
    </location>
</feature>
<dbReference type="Proteomes" id="UP000632659">
    <property type="component" value="Unassembled WGS sequence"/>
</dbReference>
<feature type="compositionally biased region" description="Polar residues" evidence="1">
    <location>
        <begin position="48"/>
        <end position="59"/>
    </location>
</feature>
<evidence type="ECO:0000313" key="2">
    <source>
        <dbReference type="EMBL" id="MBC8610964.1"/>
    </source>
</evidence>
<accession>A0A8J6P7P5</accession>
<name>A0A8J6P7P5_9FIRM</name>
<comment type="caution">
    <text evidence="2">The sequence shown here is derived from an EMBL/GenBank/DDBJ whole genome shotgun (WGS) entry which is preliminary data.</text>
</comment>
<feature type="region of interest" description="Disordered" evidence="1">
    <location>
        <begin position="48"/>
        <end position="82"/>
    </location>
</feature>
<organism evidence="2 3">
    <name type="scientific">Massiliimalia timonensis</name>
    <dbReference type="NCBI Taxonomy" id="1987501"/>
    <lineage>
        <taxon>Bacteria</taxon>
        <taxon>Bacillati</taxon>
        <taxon>Bacillota</taxon>
        <taxon>Clostridia</taxon>
        <taxon>Eubacteriales</taxon>
        <taxon>Oscillospiraceae</taxon>
        <taxon>Massiliimalia</taxon>
    </lineage>
</organism>
<feature type="compositionally biased region" description="Basic and acidic residues" evidence="1">
    <location>
        <begin position="60"/>
        <end position="75"/>
    </location>
</feature>
<sequence>MRKQRVFCLILVMIVLLAFLAAVYLTFRPGVTIIITGENNGAYHTLQNDQKVGHKNSTASKEDGSSPKDGGQKEEQQEESLLSGVSSEILEDTLPPVSVPVITPDNSASTNDSSTVETDPDDSQISKPQEDEKPPAVQDFSEAEEYADRIAKNYEMTVTLNTADDPVDSDTAFQNTELAALTAQRLENYLGRFDRKIFSGLSRRGYHINMVLSHHVSNQITAEVQGKSISYRIGAGQGSWEYLFLEKTVGILETVMSVQTDMATLHEEFVQYNPKGFRYGVPNYDYIQTIPEHTYFYTVEQQASVSKDRIELYVLYVIGGIPSEYLQPECPLSHKLSVLKSQIKTYIE</sequence>
<dbReference type="RefSeq" id="WP_158662634.1">
    <property type="nucleotide sequence ID" value="NZ_FYDD01000004.1"/>
</dbReference>
<dbReference type="AlphaFoldDB" id="A0A8J6P7P5"/>
<feature type="compositionally biased region" description="Polar residues" evidence="1">
    <location>
        <begin position="104"/>
        <end position="127"/>
    </location>
</feature>
<proteinExistence type="predicted"/>
<keyword evidence="3" id="KW-1185">Reference proteome</keyword>
<reference evidence="2" key="1">
    <citation type="submission" date="2020-08" db="EMBL/GenBank/DDBJ databases">
        <title>Genome public.</title>
        <authorList>
            <person name="Liu C."/>
            <person name="Sun Q."/>
        </authorList>
    </citation>
    <scope>NUCLEOTIDE SEQUENCE</scope>
    <source>
        <strain evidence="2">NSJ-15</strain>
    </source>
</reference>
<gene>
    <name evidence="2" type="ORF">H8702_07495</name>
</gene>
<dbReference type="EMBL" id="JACRTL010000003">
    <property type="protein sequence ID" value="MBC8610964.1"/>
    <property type="molecule type" value="Genomic_DNA"/>
</dbReference>
<dbReference type="OrthoDB" id="10004286at2"/>
<evidence type="ECO:0000256" key="1">
    <source>
        <dbReference type="SAM" id="MobiDB-lite"/>
    </source>
</evidence>
<protein>
    <submittedName>
        <fullName evidence="2">Uncharacterized protein</fullName>
    </submittedName>
</protein>
<evidence type="ECO:0000313" key="3">
    <source>
        <dbReference type="Proteomes" id="UP000632659"/>
    </source>
</evidence>